<organism evidence="1 2">
    <name type="scientific">Lipomyces kononenkoae</name>
    <name type="common">Yeast</name>
    <dbReference type="NCBI Taxonomy" id="34357"/>
    <lineage>
        <taxon>Eukaryota</taxon>
        <taxon>Fungi</taxon>
        <taxon>Dikarya</taxon>
        <taxon>Ascomycota</taxon>
        <taxon>Saccharomycotina</taxon>
        <taxon>Lipomycetes</taxon>
        <taxon>Lipomycetales</taxon>
        <taxon>Lipomycetaceae</taxon>
        <taxon>Lipomyces</taxon>
    </lineage>
</organism>
<accession>A0ACC3T230</accession>
<name>A0ACC3T230_LIPKO</name>
<evidence type="ECO:0000313" key="2">
    <source>
        <dbReference type="Proteomes" id="UP001433508"/>
    </source>
</evidence>
<dbReference type="Proteomes" id="UP001433508">
    <property type="component" value="Unassembled WGS sequence"/>
</dbReference>
<protein>
    <submittedName>
        <fullName evidence="1">G protein-coupled glucose receptor regulating Gpa2-domain-containing protein</fullName>
    </submittedName>
</protein>
<keyword evidence="2" id="KW-1185">Reference proteome</keyword>
<keyword evidence="1" id="KW-0675">Receptor</keyword>
<gene>
    <name evidence="1" type="ORF">V1525DRAFT_402398</name>
</gene>
<comment type="caution">
    <text evidence="1">The sequence shown here is derived from an EMBL/GenBank/DDBJ whole genome shotgun (WGS) entry which is preliminary data.</text>
</comment>
<proteinExistence type="predicted"/>
<reference evidence="2" key="1">
    <citation type="journal article" date="2024" name="Front. Bioeng. Biotechnol.">
        <title>Genome-scale model development and genomic sequencing of the oleaginous clade Lipomyces.</title>
        <authorList>
            <person name="Czajka J.J."/>
            <person name="Han Y."/>
            <person name="Kim J."/>
            <person name="Mondo S.J."/>
            <person name="Hofstad B.A."/>
            <person name="Robles A."/>
            <person name="Haridas S."/>
            <person name="Riley R."/>
            <person name="LaButti K."/>
            <person name="Pangilinan J."/>
            <person name="Andreopoulos W."/>
            <person name="Lipzen A."/>
            <person name="Yan J."/>
            <person name="Wang M."/>
            <person name="Ng V."/>
            <person name="Grigoriev I.V."/>
            <person name="Spatafora J.W."/>
            <person name="Magnuson J.K."/>
            <person name="Baker S.E."/>
            <person name="Pomraning K.R."/>
        </authorList>
    </citation>
    <scope>NUCLEOTIDE SEQUENCE [LARGE SCALE GENOMIC DNA]</scope>
    <source>
        <strain evidence="2">CBS 7786</strain>
    </source>
</reference>
<evidence type="ECO:0000313" key="1">
    <source>
        <dbReference type="EMBL" id="KAK9237926.1"/>
    </source>
</evidence>
<dbReference type="EMBL" id="MU971362">
    <property type="protein sequence ID" value="KAK9237926.1"/>
    <property type="molecule type" value="Genomic_DNA"/>
</dbReference>
<sequence>MFKDAASMRLLVARSSKGIPIYSAADQAGIRITSFATSALSIVSCVLAFFWLYRMKRRVFRHTLIFLLILFDFWRAIVLFWYPIRLWYTRQDSIGPHACQADGFFAALSIEASDFGVLVIAVHTLLFIMYPHTGSSSNYKYGGLYKYRGIVYIFWAVFAILFASLPFVTTSSVPNNPAAVPESASLGYIQTLTWCYLPFQPIWYRLVLAWIPRYLILISICVIYVGVYLYVRKVLRAVDNVYTRHQESGPADLVPPAVNANQDQQQADVEKQGVCDEPLPPNFDLAISPLDPYPMRTNIDPSTSPSLSGTQSTGNDRNGASVAEQGQFVTPRYLNNIEMETSTRDRQRAFIERQVRYLLLYPIFYVIVWTAPFLSQCLMYSSYFVDNPVVWLEYLSTVMYAVSGFLNTVIFAIIEQPWRRGRRPSETLNSTTDTDDLDVREASDANAFCFLLPWWHRKSSYTSTTDTFPCLRRLSETSAISIEKVKYRIGMVFGRPREKSTSSTDQSTPVDIEGSQKAAQSGQETRRSQNSILESGYVNKKPDLESAENFKPVTNADSGNVRASLTTGFPAQARPIRTPYDIMKISAELPKHRNLQSASSEWWDRLDELEDEGTLRAFRKNHFVLDPKLATSQGVEQVDEQDVEWRSQYQSQSRRMASVVLPEDQQSGQDDINPSLSDTGSNKSINNSSTGTCGPT</sequence>